<evidence type="ECO:0000313" key="3">
    <source>
        <dbReference type="EMBL" id="KPL70713.1"/>
    </source>
</evidence>
<accession>A0A0P6XNX2</accession>
<dbReference type="InterPro" id="IPR035930">
    <property type="entry name" value="FomD-like_sf"/>
</dbReference>
<organism evidence="3 4">
    <name type="scientific">Leptolinea tardivitalis</name>
    <dbReference type="NCBI Taxonomy" id="229920"/>
    <lineage>
        <taxon>Bacteria</taxon>
        <taxon>Bacillati</taxon>
        <taxon>Chloroflexota</taxon>
        <taxon>Anaerolineae</taxon>
        <taxon>Anaerolineales</taxon>
        <taxon>Anaerolineaceae</taxon>
        <taxon>Leptolinea</taxon>
    </lineage>
</organism>
<protein>
    <recommendedName>
        <fullName evidence="2">DUF402 domain-containing protein</fullName>
    </recommendedName>
</protein>
<feature type="domain" description="DUF402" evidence="2">
    <location>
        <begin position="16"/>
        <end position="142"/>
    </location>
</feature>
<evidence type="ECO:0000256" key="1">
    <source>
        <dbReference type="ARBA" id="ARBA00022801"/>
    </source>
</evidence>
<evidence type="ECO:0000313" key="4">
    <source>
        <dbReference type="Proteomes" id="UP000050430"/>
    </source>
</evidence>
<dbReference type="InterPro" id="IPR050212">
    <property type="entry name" value="Ntdp-like"/>
</dbReference>
<dbReference type="PANTHER" id="PTHR39159">
    <property type="match status" value="1"/>
</dbReference>
<keyword evidence="4" id="KW-1185">Reference proteome</keyword>
<dbReference type="Pfam" id="PF04167">
    <property type="entry name" value="DUF402"/>
    <property type="match status" value="1"/>
</dbReference>
<keyword evidence="1" id="KW-0378">Hydrolase</keyword>
<dbReference type="Proteomes" id="UP000050430">
    <property type="component" value="Unassembled WGS sequence"/>
</dbReference>
<evidence type="ECO:0000259" key="2">
    <source>
        <dbReference type="Pfam" id="PF04167"/>
    </source>
</evidence>
<gene>
    <name evidence="3" type="ORF">ADM99_13655</name>
</gene>
<dbReference type="STRING" id="229920.ADM99_13655"/>
<comment type="caution">
    <text evidence="3">The sequence shown here is derived from an EMBL/GenBank/DDBJ whole genome shotgun (WGS) entry which is preliminary data.</text>
</comment>
<dbReference type="Gene3D" id="2.40.380.10">
    <property type="entry name" value="FomD-like"/>
    <property type="match status" value="1"/>
</dbReference>
<reference evidence="3 4" key="1">
    <citation type="submission" date="2015-07" db="EMBL/GenBank/DDBJ databases">
        <title>Genome sequence of Leptolinea tardivitalis DSM 16556.</title>
        <authorList>
            <person name="Hemp J."/>
            <person name="Ward L.M."/>
            <person name="Pace L.A."/>
            <person name="Fischer W.W."/>
        </authorList>
    </citation>
    <scope>NUCLEOTIDE SEQUENCE [LARGE SCALE GENOMIC DNA]</scope>
    <source>
        <strain evidence="3 4">YMTK-2</strain>
    </source>
</reference>
<dbReference type="EMBL" id="LGCK01000014">
    <property type="protein sequence ID" value="KPL70713.1"/>
    <property type="molecule type" value="Genomic_DNA"/>
</dbReference>
<dbReference type="AlphaFoldDB" id="A0A0P6XNX2"/>
<dbReference type="PANTHER" id="PTHR39159:SF1">
    <property type="entry name" value="UPF0374 PROTEIN YGAC"/>
    <property type="match status" value="1"/>
</dbReference>
<dbReference type="SUPFAM" id="SSF159234">
    <property type="entry name" value="FomD-like"/>
    <property type="match status" value="1"/>
</dbReference>
<sequence length="148" mass="17561">MVLKFNTDHQETWRYDGKVISRTPESVLLEAYFNRPDKLFHGILLREGDRFVEKYFNDRWYNIFEIHDCDTDVLKGWYCNVTYPAVFEDGVVSYVDLALDLLVYPDGRQLVLDEDEFAELKLNEVDTSRAWQALAELQRIMKIPFILN</sequence>
<name>A0A0P6XNX2_9CHLR</name>
<dbReference type="InterPro" id="IPR007295">
    <property type="entry name" value="DUF402"/>
</dbReference>
<dbReference type="GO" id="GO:0016787">
    <property type="term" value="F:hydrolase activity"/>
    <property type="evidence" value="ECO:0007669"/>
    <property type="project" value="UniProtKB-KW"/>
</dbReference>
<proteinExistence type="predicted"/>